<gene>
    <name evidence="2" type="ORF">LJD61_07010</name>
</gene>
<feature type="domain" description="HTH cro/C1-type" evidence="1">
    <location>
        <begin position="5"/>
        <end position="41"/>
    </location>
</feature>
<proteinExistence type="predicted"/>
<dbReference type="CDD" id="cd00093">
    <property type="entry name" value="HTH_XRE"/>
    <property type="match status" value="1"/>
</dbReference>
<dbReference type="SUPFAM" id="SSF47413">
    <property type="entry name" value="lambda repressor-like DNA-binding domains"/>
    <property type="match status" value="1"/>
</dbReference>
<protein>
    <submittedName>
        <fullName evidence="2">Helix-turn-helix transcriptional regulator</fullName>
    </submittedName>
</protein>
<evidence type="ECO:0000313" key="3">
    <source>
        <dbReference type="Proteomes" id="UP001651880"/>
    </source>
</evidence>
<keyword evidence="3" id="KW-1185">Reference proteome</keyword>
<dbReference type="Pfam" id="PF12844">
    <property type="entry name" value="HTH_19"/>
    <property type="match status" value="1"/>
</dbReference>
<dbReference type="EMBL" id="JAJEKE010000004">
    <property type="protein sequence ID" value="MCQ1529300.1"/>
    <property type="molecule type" value="Genomic_DNA"/>
</dbReference>
<organism evidence="2 3">
    <name type="scientific">Lutispora saccharofermentans</name>
    <dbReference type="NCBI Taxonomy" id="3024236"/>
    <lineage>
        <taxon>Bacteria</taxon>
        <taxon>Bacillati</taxon>
        <taxon>Bacillota</taxon>
        <taxon>Clostridia</taxon>
        <taxon>Lutisporales</taxon>
        <taxon>Lutisporaceae</taxon>
        <taxon>Lutispora</taxon>
    </lineage>
</organism>
<dbReference type="InterPro" id="IPR010982">
    <property type="entry name" value="Lambda_DNA-bd_dom_sf"/>
</dbReference>
<comment type="caution">
    <text evidence="2">The sequence shown here is derived from an EMBL/GenBank/DDBJ whole genome shotgun (WGS) entry which is preliminary data.</text>
</comment>
<evidence type="ECO:0000259" key="1">
    <source>
        <dbReference type="PROSITE" id="PS50943"/>
    </source>
</evidence>
<dbReference type="Proteomes" id="UP001651880">
    <property type="component" value="Unassembled WGS sequence"/>
</dbReference>
<name>A0ABT1NDG8_9FIRM</name>
<dbReference type="Gene3D" id="1.10.260.40">
    <property type="entry name" value="lambda repressor-like DNA-binding domains"/>
    <property type="match status" value="1"/>
</dbReference>
<dbReference type="InterPro" id="IPR001387">
    <property type="entry name" value="Cro/C1-type_HTH"/>
</dbReference>
<dbReference type="PROSITE" id="PS50943">
    <property type="entry name" value="HTH_CROC1"/>
    <property type="match status" value="1"/>
</dbReference>
<sequence length="41" mass="4794">MKKSLTELRSRKNITQAEMAEILGILISTYNMYEHGQRKIP</sequence>
<evidence type="ECO:0000313" key="2">
    <source>
        <dbReference type="EMBL" id="MCQ1529300.1"/>
    </source>
</evidence>
<accession>A0ABT1NDG8</accession>
<reference evidence="2 3" key="1">
    <citation type="submission" date="2021-10" db="EMBL/GenBank/DDBJ databases">
        <title>Lutispora strain m25 sp. nov., a thermophilic, non-spore-forming bacterium isolated from a lab-scale methanogenic bioreactor digesting anaerobic sludge.</title>
        <authorList>
            <person name="El Houari A."/>
            <person name="Mcdonald J."/>
        </authorList>
    </citation>
    <scope>NUCLEOTIDE SEQUENCE [LARGE SCALE GENOMIC DNA]</scope>
    <source>
        <strain evidence="3">m25</strain>
    </source>
</reference>